<organism evidence="6 7">
    <name type="scientific">Phytophthora palmivora</name>
    <dbReference type="NCBI Taxonomy" id="4796"/>
    <lineage>
        <taxon>Eukaryota</taxon>
        <taxon>Sar</taxon>
        <taxon>Stramenopiles</taxon>
        <taxon>Oomycota</taxon>
        <taxon>Peronosporomycetes</taxon>
        <taxon>Peronosporales</taxon>
        <taxon>Peronosporaceae</taxon>
        <taxon>Phytophthora</taxon>
    </lineage>
</organism>
<evidence type="ECO:0000256" key="5">
    <source>
        <dbReference type="RuleBase" id="RU367124"/>
    </source>
</evidence>
<evidence type="ECO:0000256" key="2">
    <source>
        <dbReference type="ARBA" id="ARBA00010400"/>
    </source>
</evidence>
<dbReference type="Proteomes" id="UP000237271">
    <property type="component" value="Unassembled WGS sequence"/>
</dbReference>
<comment type="caution">
    <text evidence="6">The sequence shown here is derived from an EMBL/GenBank/DDBJ whole genome shotgun (WGS) entry which is preliminary data.</text>
</comment>
<evidence type="ECO:0000256" key="3">
    <source>
        <dbReference type="ARBA" id="ARBA00022525"/>
    </source>
</evidence>
<comment type="similarity">
    <text evidence="2 5">Belongs to the RxLR effector family.</text>
</comment>
<dbReference type="GO" id="GO:0005576">
    <property type="term" value="C:extracellular region"/>
    <property type="evidence" value="ECO:0007669"/>
    <property type="project" value="UniProtKB-SubCell"/>
</dbReference>
<evidence type="ECO:0000313" key="7">
    <source>
        <dbReference type="Proteomes" id="UP000237271"/>
    </source>
</evidence>
<dbReference type="Pfam" id="PF16810">
    <property type="entry name" value="RXLR"/>
    <property type="match status" value="1"/>
</dbReference>
<protein>
    <recommendedName>
        <fullName evidence="5">RxLR effector protein</fullName>
    </recommendedName>
</protein>
<comment type="function">
    <text evidence="5">Effector that suppresses plant defense responses during pathogen infection.</text>
</comment>
<name>A0A2P4YVP6_9STRA</name>
<dbReference type="InterPro" id="IPR031825">
    <property type="entry name" value="RXLR"/>
</dbReference>
<feature type="signal peptide" evidence="5">
    <location>
        <begin position="1"/>
        <end position="21"/>
    </location>
</feature>
<keyword evidence="7" id="KW-1185">Reference proteome</keyword>
<keyword evidence="3 5" id="KW-0964">Secreted</keyword>
<dbReference type="EMBL" id="NCKW01000005">
    <property type="protein sequence ID" value="POM81880.1"/>
    <property type="molecule type" value="Genomic_DNA"/>
</dbReference>
<keyword evidence="4 5" id="KW-0732">Signal</keyword>
<proteinExistence type="inferred from homology"/>
<gene>
    <name evidence="6" type="ORF">PHPALM_80</name>
</gene>
<evidence type="ECO:0000313" key="6">
    <source>
        <dbReference type="EMBL" id="POM81880.1"/>
    </source>
</evidence>
<dbReference type="OrthoDB" id="123200at2759"/>
<evidence type="ECO:0000256" key="1">
    <source>
        <dbReference type="ARBA" id="ARBA00004613"/>
    </source>
</evidence>
<comment type="domain">
    <text evidence="5">The RxLR-dEER motif acts to carry the protein into the host cell cytoplasm through binding to cell surface phosphatidylinositol-3-phosphate.</text>
</comment>
<comment type="subcellular location">
    <subcellularLocation>
        <location evidence="1 5">Secreted</location>
    </subcellularLocation>
</comment>
<reference evidence="6 7" key="1">
    <citation type="journal article" date="2017" name="Genome Biol. Evol.">
        <title>Phytophthora megakarya and P. palmivora, closely related causal agents of cacao black pod rot, underwent increases in genome sizes and gene numbers by different mechanisms.</title>
        <authorList>
            <person name="Ali S.S."/>
            <person name="Shao J."/>
            <person name="Lary D.J."/>
            <person name="Kronmiller B."/>
            <person name="Shen D."/>
            <person name="Strem M.D."/>
            <person name="Amoako-Attah I."/>
            <person name="Akrofi A.Y."/>
            <person name="Begoude B.A."/>
            <person name="Ten Hoopen G.M."/>
            <person name="Coulibaly K."/>
            <person name="Kebe B.I."/>
            <person name="Melnick R.L."/>
            <person name="Guiltinan M.J."/>
            <person name="Tyler B.M."/>
            <person name="Meinhardt L.W."/>
            <person name="Bailey B.A."/>
        </authorList>
    </citation>
    <scope>NUCLEOTIDE SEQUENCE [LARGE SCALE GENOMIC DNA]</scope>
    <source>
        <strain evidence="7">sbr112.9</strain>
    </source>
</reference>
<sequence length="118" mass="13846">MRLKFSILIFGAVLLATTTNADDNSNKRLLRRQEKTDTTNGDEERWNLLSMFKTPNDFTTKILDNMLSNAAFKAEMFEKWNKYSVEKILKKLDVSKSKNIRYASMLQDFLNTYHRRGV</sequence>
<evidence type="ECO:0000256" key="4">
    <source>
        <dbReference type="ARBA" id="ARBA00022729"/>
    </source>
</evidence>
<feature type="chain" id="PRO_5028502014" description="RxLR effector protein" evidence="5">
    <location>
        <begin position="22"/>
        <end position="118"/>
    </location>
</feature>
<accession>A0A2P4YVP6</accession>
<dbReference type="AlphaFoldDB" id="A0A2P4YVP6"/>